<dbReference type="SUPFAM" id="SSF55729">
    <property type="entry name" value="Acyl-CoA N-acyltransferases (Nat)"/>
    <property type="match status" value="1"/>
</dbReference>
<dbReference type="PROSITE" id="PS51186">
    <property type="entry name" value="GNAT"/>
    <property type="match status" value="1"/>
</dbReference>
<dbReference type="RefSeq" id="WP_210060870.1">
    <property type="nucleotide sequence ID" value="NZ_JAGGLJ010000009.1"/>
</dbReference>
<dbReference type="InterPro" id="IPR016181">
    <property type="entry name" value="Acyl_CoA_acyltransferase"/>
</dbReference>
<sequence length="238" mass="28594">MNFLQNPSSLEKYILEQNLYYISDKDNLIILVDRDTHYLGYYYLIKEDNNFNFSIDKNIVFEYSYNTLRYDSSIEDILNKMNFKELNNRTSLSLDLNNIDRNFDFEKIDNSFLDEIYNCILENFNPYYGCIKRKDELLKSIENNEIFPHIDYNELVGFIEFSKKRNIFTIDHFCVFNKYKNMGYGSKILSSFIEYSSCENIKKIDLFVLDNNISAINVYKKMNFKETKIKSKIFMKEV</sequence>
<dbReference type="Proteomes" id="UP001519306">
    <property type="component" value="Unassembled WGS sequence"/>
</dbReference>
<organism evidence="2 3">
    <name type="scientific">Peptoniphilus stercorisuis</name>
    <dbReference type="NCBI Taxonomy" id="1436965"/>
    <lineage>
        <taxon>Bacteria</taxon>
        <taxon>Bacillati</taxon>
        <taxon>Bacillota</taxon>
        <taxon>Tissierellia</taxon>
        <taxon>Tissierellales</taxon>
        <taxon>Peptoniphilaceae</taxon>
        <taxon>Peptoniphilus</taxon>
    </lineage>
</organism>
<proteinExistence type="predicted"/>
<feature type="domain" description="N-acetyltransferase" evidence="1">
    <location>
        <begin position="103"/>
        <end position="238"/>
    </location>
</feature>
<dbReference type="CDD" id="cd04301">
    <property type="entry name" value="NAT_SF"/>
    <property type="match status" value="1"/>
</dbReference>
<name>A0ABS4KCS2_9FIRM</name>
<evidence type="ECO:0000259" key="1">
    <source>
        <dbReference type="PROSITE" id="PS51186"/>
    </source>
</evidence>
<dbReference type="Pfam" id="PF00583">
    <property type="entry name" value="Acetyltransf_1"/>
    <property type="match status" value="1"/>
</dbReference>
<evidence type="ECO:0000313" key="2">
    <source>
        <dbReference type="EMBL" id="MBP2025578.1"/>
    </source>
</evidence>
<dbReference type="Gene3D" id="3.40.630.30">
    <property type="match status" value="1"/>
</dbReference>
<evidence type="ECO:0000313" key="3">
    <source>
        <dbReference type="Proteomes" id="UP001519306"/>
    </source>
</evidence>
<accession>A0ABS4KCS2</accession>
<keyword evidence="3" id="KW-1185">Reference proteome</keyword>
<reference evidence="2 3" key="1">
    <citation type="submission" date="2021-03" db="EMBL/GenBank/DDBJ databases">
        <title>Genomic Encyclopedia of Type Strains, Phase IV (KMG-IV): sequencing the most valuable type-strain genomes for metagenomic binning, comparative biology and taxonomic classification.</title>
        <authorList>
            <person name="Goeker M."/>
        </authorList>
    </citation>
    <scope>NUCLEOTIDE SEQUENCE [LARGE SCALE GENOMIC DNA]</scope>
    <source>
        <strain evidence="2 3">DSM 27563</strain>
    </source>
</reference>
<dbReference type="EMBL" id="JAGGLJ010000009">
    <property type="protein sequence ID" value="MBP2025578.1"/>
    <property type="molecule type" value="Genomic_DNA"/>
</dbReference>
<gene>
    <name evidence="2" type="ORF">J2Z71_001121</name>
</gene>
<protein>
    <submittedName>
        <fullName evidence="2">Ribosomal protein S18 acetylase RimI-like enzyme</fullName>
    </submittedName>
</protein>
<dbReference type="InterPro" id="IPR000182">
    <property type="entry name" value="GNAT_dom"/>
</dbReference>
<comment type="caution">
    <text evidence="2">The sequence shown here is derived from an EMBL/GenBank/DDBJ whole genome shotgun (WGS) entry which is preliminary data.</text>
</comment>